<gene>
    <name evidence="3" type="ORF">M408DRAFT_26232</name>
</gene>
<reference evidence="4" key="2">
    <citation type="submission" date="2015-01" db="EMBL/GenBank/DDBJ databases">
        <title>Evolutionary Origins and Diversification of the Mycorrhizal Mutualists.</title>
        <authorList>
            <consortium name="DOE Joint Genome Institute"/>
            <consortium name="Mycorrhizal Genomics Consortium"/>
            <person name="Kohler A."/>
            <person name="Kuo A."/>
            <person name="Nagy L.G."/>
            <person name="Floudas D."/>
            <person name="Copeland A."/>
            <person name="Barry K.W."/>
            <person name="Cichocki N."/>
            <person name="Veneault-Fourrey C."/>
            <person name="LaButti K."/>
            <person name="Lindquist E.A."/>
            <person name="Lipzen A."/>
            <person name="Lundell T."/>
            <person name="Morin E."/>
            <person name="Murat C."/>
            <person name="Riley R."/>
            <person name="Ohm R."/>
            <person name="Sun H."/>
            <person name="Tunlid A."/>
            <person name="Henrissat B."/>
            <person name="Grigoriev I.V."/>
            <person name="Hibbett D.S."/>
            <person name="Martin F."/>
        </authorList>
    </citation>
    <scope>NUCLEOTIDE SEQUENCE [LARGE SCALE GENOMIC DNA]</scope>
    <source>
        <strain evidence="4">MAFF 305830</strain>
    </source>
</reference>
<dbReference type="Gene3D" id="3.40.50.720">
    <property type="entry name" value="NAD(P)-binding Rossmann-like Domain"/>
    <property type="match status" value="1"/>
</dbReference>
<keyword evidence="1" id="KW-0560">Oxidoreductase</keyword>
<accession>A0A0C3AZQ1</accession>
<protein>
    <recommendedName>
        <fullName evidence="5">NAD(P)-binding protein</fullName>
    </recommendedName>
</protein>
<dbReference type="EMBL" id="KN824314">
    <property type="protein sequence ID" value="KIM25454.1"/>
    <property type="molecule type" value="Genomic_DNA"/>
</dbReference>
<comment type="similarity">
    <text evidence="2">Belongs to the short-chain dehydrogenases/reductases (SDR) family.</text>
</comment>
<dbReference type="PANTHER" id="PTHR43157">
    <property type="entry name" value="PHOSPHATIDYLINOSITOL-GLYCAN BIOSYNTHESIS CLASS F PROTEIN-RELATED"/>
    <property type="match status" value="1"/>
</dbReference>
<evidence type="ECO:0000313" key="3">
    <source>
        <dbReference type="EMBL" id="KIM25454.1"/>
    </source>
</evidence>
<organism evidence="3 4">
    <name type="scientific">Serendipita vermifera MAFF 305830</name>
    <dbReference type="NCBI Taxonomy" id="933852"/>
    <lineage>
        <taxon>Eukaryota</taxon>
        <taxon>Fungi</taxon>
        <taxon>Dikarya</taxon>
        <taxon>Basidiomycota</taxon>
        <taxon>Agaricomycotina</taxon>
        <taxon>Agaricomycetes</taxon>
        <taxon>Sebacinales</taxon>
        <taxon>Serendipitaceae</taxon>
        <taxon>Serendipita</taxon>
    </lineage>
</organism>
<evidence type="ECO:0000256" key="1">
    <source>
        <dbReference type="ARBA" id="ARBA00023002"/>
    </source>
</evidence>
<dbReference type="Pfam" id="PF00106">
    <property type="entry name" value="adh_short"/>
    <property type="match status" value="1"/>
</dbReference>
<evidence type="ECO:0000256" key="2">
    <source>
        <dbReference type="RuleBase" id="RU000363"/>
    </source>
</evidence>
<proteinExistence type="inferred from homology"/>
<name>A0A0C3AZQ1_SERVB</name>
<evidence type="ECO:0000313" key="4">
    <source>
        <dbReference type="Proteomes" id="UP000054097"/>
    </source>
</evidence>
<reference evidence="3 4" key="1">
    <citation type="submission" date="2014-04" db="EMBL/GenBank/DDBJ databases">
        <authorList>
            <consortium name="DOE Joint Genome Institute"/>
            <person name="Kuo A."/>
            <person name="Zuccaro A."/>
            <person name="Kohler A."/>
            <person name="Nagy L.G."/>
            <person name="Floudas D."/>
            <person name="Copeland A."/>
            <person name="Barry K.W."/>
            <person name="Cichocki N."/>
            <person name="Veneault-Fourrey C."/>
            <person name="LaButti K."/>
            <person name="Lindquist E.A."/>
            <person name="Lipzen A."/>
            <person name="Lundell T."/>
            <person name="Morin E."/>
            <person name="Murat C."/>
            <person name="Sun H."/>
            <person name="Tunlid A."/>
            <person name="Henrissat B."/>
            <person name="Grigoriev I.V."/>
            <person name="Hibbett D.S."/>
            <person name="Martin F."/>
            <person name="Nordberg H.P."/>
            <person name="Cantor M.N."/>
            <person name="Hua S.X."/>
        </authorList>
    </citation>
    <scope>NUCLEOTIDE SEQUENCE [LARGE SCALE GENOMIC DNA]</scope>
    <source>
        <strain evidence="3 4">MAFF 305830</strain>
    </source>
</reference>
<dbReference type="HOGENOM" id="CLU_010194_44_6_1"/>
<dbReference type="InterPro" id="IPR002347">
    <property type="entry name" value="SDR_fam"/>
</dbReference>
<sequence>MSKTQWTLNDMVDMSDKIAFVTGGNGGIGYMSCKEMLRKNAKVYIGARDSDKSRDAIRRLKEETGKDAILIPLDLSDLHQVRKAAEEFLYILFNTFISRKESRLDVLLNNAGVMAAPIDRLTKDSYDLQFGTNVLGHFHLTSLLLPALLASPSPRVVNVSSIGHRITHSRGIQFETLKGPKQGTWIPILSFIERYKFYGQSKLGNLLHANELARRYKDNGLVAISVHPGFVKTDLMRNHSSLFTRLTQTLSITPEQGAITQLYAANAPEAKKFSGKYLVPYATEQVPTRFAQDQGLAKKMWEWCESELAAF</sequence>
<dbReference type="OrthoDB" id="191139at2759"/>
<dbReference type="SUPFAM" id="SSF51735">
    <property type="entry name" value="NAD(P)-binding Rossmann-fold domains"/>
    <property type="match status" value="1"/>
</dbReference>
<dbReference type="PRINTS" id="PR00080">
    <property type="entry name" value="SDRFAMILY"/>
</dbReference>
<dbReference type="GO" id="GO:0016491">
    <property type="term" value="F:oxidoreductase activity"/>
    <property type="evidence" value="ECO:0007669"/>
    <property type="project" value="UniProtKB-KW"/>
</dbReference>
<evidence type="ECO:0008006" key="5">
    <source>
        <dbReference type="Google" id="ProtNLM"/>
    </source>
</evidence>
<dbReference type="STRING" id="933852.A0A0C3AZQ1"/>
<dbReference type="PANTHER" id="PTHR43157:SF31">
    <property type="entry name" value="PHOSPHATIDYLINOSITOL-GLYCAN BIOSYNTHESIS CLASS F PROTEIN"/>
    <property type="match status" value="1"/>
</dbReference>
<dbReference type="PRINTS" id="PR00081">
    <property type="entry name" value="GDHRDH"/>
</dbReference>
<keyword evidence="4" id="KW-1185">Reference proteome</keyword>
<dbReference type="Proteomes" id="UP000054097">
    <property type="component" value="Unassembled WGS sequence"/>
</dbReference>
<dbReference type="AlphaFoldDB" id="A0A0C3AZQ1"/>
<dbReference type="InterPro" id="IPR036291">
    <property type="entry name" value="NAD(P)-bd_dom_sf"/>
</dbReference>